<dbReference type="EMBL" id="CP051682">
    <property type="protein sequence ID" value="QJD95671.1"/>
    <property type="molecule type" value="Genomic_DNA"/>
</dbReference>
<proteinExistence type="predicted"/>
<protein>
    <submittedName>
        <fullName evidence="2">Polymerase</fullName>
    </submittedName>
</protein>
<dbReference type="RefSeq" id="WP_169606679.1">
    <property type="nucleotide sequence ID" value="NZ_CP051682.1"/>
</dbReference>
<keyword evidence="1" id="KW-0732">Signal</keyword>
<dbReference type="Proteomes" id="UP000503278">
    <property type="component" value="Chromosome"/>
</dbReference>
<reference evidence="2 3" key="1">
    <citation type="submission" date="2020-04" db="EMBL/GenBank/DDBJ databases">
        <title>Genome sequencing of novel species.</title>
        <authorList>
            <person name="Heo J."/>
            <person name="Kim S.-J."/>
            <person name="Kim J.-S."/>
            <person name="Hong S.-B."/>
            <person name="Kwon S.-W."/>
        </authorList>
    </citation>
    <scope>NUCLEOTIDE SEQUENCE [LARGE SCALE GENOMIC DNA]</scope>
    <source>
        <strain evidence="2 3">F39-2</strain>
    </source>
</reference>
<feature type="signal peptide" evidence="1">
    <location>
        <begin position="1"/>
        <end position="19"/>
    </location>
</feature>
<evidence type="ECO:0000313" key="2">
    <source>
        <dbReference type="EMBL" id="QJD95671.1"/>
    </source>
</evidence>
<dbReference type="KEGG" id="mrob:HH214_07205"/>
<dbReference type="AlphaFoldDB" id="A0A7L5DY29"/>
<sequence>MKRLSFLLALFVFFQSAQAQPRFIPKFIRHMLFEKDSSRNGSFFLLPAFSSAPETGLELGASSLYSFYSDKTDKSTRVSQLFAYATFTTKGQQRLSLSSNYWTPQNRYHYTGSISYINFPFDFYGIGNSTSKEDKEHVSQKRLKLDFSGQKKLSPHLYAGYVFGGYDYQYQIPNTGKNFELELTPADRNGGSGVYAGPTLVFDTRNNNTYTTRGIIINSYLNIMHGLFAEHNYQGSYFNAEYAQFFALHKRLVLGLDIQEQSLLGSQSPFYLLPVLGNDEMMRGYYNGRYRDRNLIAGQTELRYRLNDRFGIVGFAGTGTVFHNSFSFNDLKPNYGGGLRYFFDTEKGLTMRFDYGFGEKRPGEARQSGLYLSLGEAF</sequence>
<keyword evidence="3" id="KW-1185">Reference proteome</keyword>
<name>A0A7L5DY29_9SPHI</name>
<dbReference type="Gene3D" id="2.40.160.50">
    <property type="entry name" value="membrane protein fhac: a member of the omp85/tpsb transporter family"/>
    <property type="match status" value="1"/>
</dbReference>
<organism evidence="2 3">
    <name type="scientific">Mucilaginibacter robiniae</name>
    <dbReference type="NCBI Taxonomy" id="2728022"/>
    <lineage>
        <taxon>Bacteria</taxon>
        <taxon>Pseudomonadati</taxon>
        <taxon>Bacteroidota</taxon>
        <taxon>Sphingobacteriia</taxon>
        <taxon>Sphingobacteriales</taxon>
        <taxon>Sphingobacteriaceae</taxon>
        <taxon>Mucilaginibacter</taxon>
    </lineage>
</organism>
<evidence type="ECO:0000256" key="1">
    <source>
        <dbReference type="SAM" id="SignalP"/>
    </source>
</evidence>
<accession>A0A7L5DY29</accession>
<feature type="chain" id="PRO_5029598044" evidence="1">
    <location>
        <begin position="20"/>
        <end position="378"/>
    </location>
</feature>
<evidence type="ECO:0000313" key="3">
    <source>
        <dbReference type="Proteomes" id="UP000503278"/>
    </source>
</evidence>
<gene>
    <name evidence="2" type="ORF">HH214_07205</name>
</gene>